<dbReference type="AlphaFoldDB" id="A0A815J6X6"/>
<dbReference type="InterPro" id="IPR025638">
    <property type="entry name" value="DUF4336"/>
</dbReference>
<dbReference type="OrthoDB" id="421671at2759"/>
<comment type="caution">
    <text evidence="1">The sequence shown here is derived from an EMBL/GenBank/DDBJ whole genome shotgun (WGS) entry which is preliminary data.</text>
</comment>
<dbReference type="EMBL" id="CAJNOJ010000296">
    <property type="protein sequence ID" value="CAF1378381.1"/>
    <property type="molecule type" value="Genomic_DNA"/>
</dbReference>
<gene>
    <name evidence="1" type="ORF">EDS130_LOCUS34780</name>
</gene>
<dbReference type="Pfam" id="PF14234">
    <property type="entry name" value="DUF4336"/>
    <property type="match status" value="1"/>
</dbReference>
<reference evidence="1" key="1">
    <citation type="submission" date="2021-02" db="EMBL/GenBank/DDBJ databases">
        <authorList>
            <person name="Nowell W R."/>
        </authorList>
    </citation>
    <scope>NUCLEOTIDE SEQUENCE</scope>
</reference>
<protein>
    <recommendedName>
        <fullName evidence="3">Metallo-beta-lactamase domain-containing protein</fullName>
    </recommendedName>
</protein>
<dbReference type="SUPFAM" id="SSF56281">
    <property type="entry name" value="Metallo-hydrolase/oxidoreductase"/>
    <property type="match status" value="1"/>
</dbReference>
<evidence type="ECO:0008006" key="3">
    <source>
        <dbReference type="Google" id="ProtNLM"/>
    </source>
</evidence>
<sequence length="291" mass="33272">MSSNANAKIQRKNELYEIGPGFWNVRGRFRMFAQKVDVGTHMSIVRLSDGNFVIFDTVALDDHLKEQINRLTDNGNRIEGVIGTHSFHTRSFLDFYQTYPQAAYYGTPRHLRQLPEIPWLGSLDNCNVRQKWEPDVEMRITAGGEFINPQHGSSHLMSVFMYHRPSSTLHVTDTIMYTNKFTPILRLFGMTRGVMIFHPSIRTHGLHPTADAPFVFRDCMRNMLHDWPFENLCCAHLDVKIGDAHHLVTQLLNKTESLFIKVSKKNKKKNPSGELPTGSFPNIDVVGDECG</sequence>
<evidence type="ECO:0000313" key="1">
    <source>
        <dbReference type="EMBL" id="CAF1378381.1"/>
    </source>
</evidence>
<proteinExistence type="predicted"/>
<evidence type="ECO:0000313" key="2">
    <source>
        <dbReference type="Proteomes" id="UP000663852"/>
    </source>
</evidence>
<organism evidence="1 2">
    <name type="scientific">Adineta ricciae</name>
    <name type="common">Rotifer</name>
    <dbReference type="NCBI Taxonomy" id="249248"/>
    <lineage>
        <taxon>Eukaryota</taxon>
        <taxon>Metazoa</taxon>
        <taxon>Spiralia</taxon>
        <taxon>Gnathifera</taxon>
        <taxon>Rotifera</taxon>
        <taxon>Eurotatoria</taxon>
        <taxon>Bdelloidea</taxon>
        <taxon>Adinetida</taxon>
        <taxon>Adinetidae</taxon>
        <taxon>Adineta</taxon>
    </lineage>
</organism>
<dbReference type="InterPro" id="IPR036866">
    <property type="entry name" value="RibonucZ/Hydroxyglut_hydro"/>
</dbReference>
<dbReference type="PANTHER" id="PTHR33835">
    <property type="entry name" value="YALI0C07656P"/>
    <property type="match status" value="1"/>
</dbReference>
<dbReference type="PANTHER" id="PTHR33835:SF1">
    <property type="entry name" value="METALLO-BETA-LACTAMASE DOMAIN-CONTAINING PROTEIN"/>
    <property type="match status" value="1"/>
</dbReference>
<accession>A0A815J6X6</accession>
<name>A0A815J6X6_ADIRI</name>
<dbReference type="Proteomes" id="UP000663852">
    <property type="component" value="Unassembled WGS sequence"/>
</dbReference>